<organism evidence="5 6">
    <name type="scientific">Marasmius crinis-equi</name>
    <dbReference type="NCBI Taxonomy" id="585013"/>
    <lineage>
        <taxon>Eukaryota</taxon>
        <taxon>Fungi</taxon>
        <taxon>Dikarya</taxon>
        <taxon>Basidiomycota</taxon>
        <taxon>Agaricomycotina</taxon>
        <taxon>Agaricomycetes</taxon>
        <taxon>Agaricomycetidae</taxon>
        <taxon>Agaricales</taxon>
        <taxon>Marasmiineae</taxon>
        <taxon>Marasmiaceae</taxon>
        <taxon>Marasmius</taxon>
    </lineage>
</organism>
<dbReference type="SUPFAM" id="SSF57756">
    <property type="entry name" value="Retrovirus zinc finger-like domains"/>
    <property type="match status" value="1"/>
</dbReference>
<comment type="caution">
    <text evidence="5">The sequence shown here is derived from an EMBL/GenBank/DDBJ whole genome shotgun (WGS) entry which is preliminary data.</text>
</comment>
<gene>
    <name evidence="5" type="ORF">V5O48_014841</name>
</gene>
<protein>
    <recommendedName>
        <fullName evidence="4">CCHC-type domain-containing protein</fullName>
    </recommendedName>
</protein>
<evidence type="ECO:0000259" key="4">
    <source>
        <dbReference type="PROSITE" id="PS50158"/>
    </source>
</evidence>
<keyword evidence="1" id="KW-0507">mRNA processing</keyword>
<keyword evidence="2" id="KW-0862">Zinc</keyword>
<feature type="compositionally biased region" description="Polar residues" evidence="3">
    <location>
        <begin position="176"/>
        <end position="192"/>
    </location>
</feature>
<evidence type="ECO:0000256" key="1">
    <source>
        <dbReference type="ARBA" id="ARBA00022664"/>
    </source>
</evidence>
<keyword evidence="2" id="KW-0479">Metal-binding</keyword>
<dbReference type="InterPro" id="IPR036875">
    <property type="entry name" value="Znf_CCHC_sf"/>
</dbReference>
<dbReference type="EMBL" id="JBAHYK010001661">
    <property type="protein sequence ID" value="KAL0567152.1"/>
    <property type="molecule type" value="Genomic_DNA"/>
</dbReference>
<feature type="region of interest" description="Disordered" evidence="3">
    <location>
        <begin position="157"/>
        <end position="192"/>
    </location>
</feature>
<dbReference type="Proteomes" id="UP001465976">
    <property type="component" value="Unassembled WGS sequence"/>
</dbReference>
<accession>A0ABR3EW84</accession>
<dbReference type="PROSITE" id="PS50158">
    <property type="entry name" value="ZF_CCHC"/>
    <property type="match status" value="1"/>
</dbReference>
<sequence length="192" mass="21584">MPQTYTELIQRLLDIDGARQAYNDLRTTSFNPTNTRAITWYPQNQSNDPGPSSTNTNNNQSPRVRPTLRRTDQAQAAQANTLPGSNQILWMTQKERDRRLVQNLCLQCSKPGHRSRNCENPYNPNPTVEQAPAHVGFTEELRDEALVDLVIEGDGNLVPLEYNNEPQNDSHRDQSNESGNGEGTQPLSEGEN</sequence>
<evidence type="ECO:0000256" key="2">
    <source>
        <dbReference type="PROSITE-ProRule" id="PRU00047"/>
    </source>
</evidence>
<name>A0ABR3EW84_9AGAR</name>
<evidence type="ECO:0000313" key="5">
    <source>
        <dbReference type="EMBL" id="KAL0567152.1"/>
    </source>
</evidence>
<feature type="region of interest" description="Disordered" evidence="3">
    <location>
        <begin position="39"/>
        <end position="71"/>
    </location>
</feature>
<feature type="compositionally biased region" description="Low complexity" evidence="3">
    <location>
        <begin position="46"/>
        <end position="62"/>
    </location>
</feature>
<evidence type="ECO:0000313" key="6">
    <source>
        <dbReference type="Proteomes" id="UP001465976"/>
    </source>
</evidence>
<reference evidence="5 6" key="1">
    <citation type="submission" date="2024-02" db="EMBL/GenBank/DDBJ databases">
        <title>A draft genome for the cacao thread blight pathogen Marasmius crinis-equi.</title>
        <authorList>
            <person name="Cohen S.P."/>
            <person name="Baruah I.K."/>
            <person name="Amoako-Attah I."/>
            <person name="Bukari Y."/>
            <person name="Meinhardt L.W."/>
            <person name="Bailey B.A."/>
        </authorList>
    </citation>
    <scope>NUCLEOTIDE SEQUENCE [LARGE SCALE GENOMIC DNA]</scope>
    <source>
        <strain evidence="5 6">GH-76</strain>
    </source>
</reference>
<proteinExistence type="predicted"/>
<dbReference type="InterPro" id="IPR001878">
    <property type="entry name" value="Znf_CCHC"/>
</dbReference>
<feature type="domain" description="CCHC-type" evidence="4">
    <location>
        <begin position="105"/>
        <end position="120"/>
    </location>
</feature>
<keyword evidence="6" id="KW-1185">Reference proteome</keyword>
<keyword evidence="2" id="KW-0863">Zinc-finger</keyword>
<evidence type="ECO:0000256" key="3">
    <source>
        <dbReference type="SAM" id="MobiDB-lite"/>
    </source>
</evidence>